<name>A0A0P8CGJ8_9EURY</name>
<dbReference type="Proteomes" id="UP000050360">
    <property type="component" value="Unassembled WGS sequence"/>
</dbReference>
<accession>A0A0P8CGJ8</accession>
<comment type="caution">
    <text evidence="2">The sequence shown here is derived from an EMBL/GenBank/DDBJ whole genome shotgun (WGS) entry which is preliminary data.</text>
</comment>
<dbReference type="EMBL" id="LKCM01000302">
    <property type="protein sequence ID" value="KPQ41801.1"/>
    <property type="molecule type" value="Genomic_DNA"/>
</dbReference>
<dbReference type="InterPro" id="IPR055545">
    <property type="entry name" value="DUF7121"/>
</dbReference>
<keyword evidence="1" id="KW-0175">Coiled coil</keyword>
<sequence length="300" mass="34998">MHNPQRLLEKEDYRLLNELQGRKGDLKDKSEEYKEKRNEFNLEASKCAAKRNDLNKRTKELIEEAQQLKKLRDENNEQVAQSKLKRDELNDQANKIYAEIDKIRKGLNLGDGPSLKELKKQIDGLEFRQQTEVMTPAKERELVDSITKLTDELKHKKQQLEGNTELKTLLEQAQALRDEALVHHNKVKEFADAAQQYHDKMIVIFKEADTIRAESDAAHKEFVKAQEAADEQHRLFIQTQKEIREINKVIIGLKRKTKEGKDESIREQAKKEAEEVYAQFKLGEKLNTEDLMLLQRSGLL</sequence>
<dbReference type="PATRIC" id="fig|1719120.3.peg.3951"/>
<dbReference type="Pfam" id="PF23435">
    <property type="entry name" value="DUF7121"/>
    <property type="match status" value="1"/>
</dbReference>
<reference evidence="2 3" key="1">
    <citation type="submission" date="2015-09" db="EMBL/GenBank/DDBJ databases">
        <title>A metagenomics-based metabolic model of nitrate-dependent anaerobic oxidation of methane by Methanoperedens-like archaea.</title>
        <authorList>
            <person name="Arshad A."/>
            <person name="Speth D.R."/>
            <person name="De Graaf R.M."/>
            <person name="Op Den Camp H.J."/>
            <person name="Jetten M.S."/>
            <person name="Welte C.U."/>
        </authorList>
    </citation>
    <scope>NUCLEOTIDE SEQUENCE [LARGE SCALE GENOMIC DNA]</scope>
</reference>
<evidence type="ECO:0000313" key="2">
    <source>
        <dbReference type="EMBL" id="KPQ41801.1"/>
    </source>
</evidence>
<dbReference type="AlphaFoldDB" id="A0A0P8CGJ8"/>
<protein>
    <submittedName>
        <fullName evidence="2">Phosphoserine phosphatase</fullName>
    </submittedName>
</protein>
<evidence type="ECO:0000313" key="3">
    <source>
        <dbReference type="Proteomes" id="UP000050360"/>
    </source>
</evidence>
<feature type="coiled-coil region" evidence="1">
    <location>
        <begin position="16"/>
        <end position="92"/>
    </location>
</feature>
<gene>
    <name evidence="2" type="ORF">MPEBLZ_03642</name>
</gene>
<proteinExistence type="predicted"/>
<evidence type="ECO:0000256" key="1">
    <source>
        <dbReference type="SAM" id="Coils"/>
    </source>
</evidence>
<organism evidence="2 3">
    <name type="scientific">Candidatus Methanoperedens nitratireducens</name>
    <dbReference type="NCBI Taxonomy" id="1392998"/>
    <lineage>
        <taxon>Archaea</taxon>
        <taxon>Methanobacteriati</taxon>
        <taxon>Methanobacteriota</taxon>
        <taxon>Stenosarchaea group</taxon>
        <taxon>Methanomicrobia</taxon>
        <taxon>Methanosarcinales</taxon>
        <taxon>ANME-2 cluster</taxon>
        <taxon>Candidatus Methanoperedentaceae</taxon>
        <taxon>Candidatus Methanoperedens</taxon>
    </lineage>
</organism>